<dbReference type="PROSITE" id="PS50949">
    <property type="entry name" value="HTH_GNTR"/>
    <property type="match status" value="1"/>
</dbReference>
<feature type="domain" description="HTH gntR-type" evidence="4">
    <location>
        <begin position="2"/>
        <end position="69"/>
    </location>
</feature>
<sequence>MPSGRELAYGHLKDTVLSDPSMQGQFVNEQALADEIGVSRTPIREALLLLAAEELVQLVPKRGAYIAPVGGREIRELFEIRAMIECYAARRAIELDAVPVEQMRAELAAQRELSGDDQARAFIDRDHGFHAALVCAVGNDMLSKTYDALRARQIRAGIVALFSSGGRRKAVLVEHEAILAALAARDAEAAAAAITEHLSATQQVLLAG</sequence>
<dbReference type="GO" id="GO:0003677">
    <property type="term" value="F:DNA binding"/>
    <property type="evidence" value="ECO:0007669"/>
    <property type="project" value="UniProtKB-KW"/>
</dbReference>
<comment type="caution">
    <text evidence="5">The sequence shown here is derived from an EMBL/GenBank/DDBJ whole genome shotgun (WGS) entry which is preliminary data.</text>
</comment>
<dbReference type="OrthoDB" id="3186208at2"/>
<dbReference type="InterPro" id="IPR008920">
    <property type="entry name" value="TF_FadR/GntR_C"/>
</dbReference>
<evidence type="ECO:0000256" key="3">
    <source>
        <dbReference type="ARBA" id="ARBA00023163"/>
    </source>
</evidence>
<keyword evidence="1" id="KW-0805">Transcription regulation</keyword>
<dbReference type="SUPFAM" id="SSF46785">
    <property type="entry name" value="Winged helix' DNA-binding domain"/>
    <property type="match status" value="1"/>
</dbReference>
<evidence type="ECO:0000313" key="6">
    <source>
        <dbReference type="Proteomes" id="UP000233786"/>
    </source>
</evidence>
<dbReference type="AlphaFoldDB" id="A0A2N3Y8Z1"/>
<dbReference type="RefSeq" id="WP_029534917.1">
    <property type="nucleotide sequence ID" value="NZ_CP061007.1"/>
</dbReference>
<dbReference type="SUPFAM" id="SSF48008">
    <property type="entry name" value="GntR ligand-binding domain-like"/>
    <property type="match status" value="1"/>
</dbReference>
<protein>
    <submittedName>
        <fullName evidence="5">GntR family transcriptional regulator</fullName>
    </submittedName>
</protein>
<keyword evidence="3" id="KW-0804">Transcription</keyword>
<dbReference type="PANTHER" id="PTHR43537">
    <property type="entry name" value="TRANSCRIPTIONAL REGULATOR, GNTR FAMILY"/>
    <property type="match status" value="1"/>
</dbReference>
<dbReference type="InterPro" id="IPR011711">
    <property type="entry name" value="GntR_C"/>
</dbReference>
<dbReference type="InterPro" id="IPR036388">
    <property type="entry name" value="WH-like_DNA-bd_sf"/>
</dbReference>
<organism evidence="5 6">
    <name type="scientific">Saccharopolyspora spinosa</name>
    <dbReference type="NCBI Taxonomy" id="60894"/>
    <lineage>
        <taxon>Bacteria</taxon>
        <taxon>Bacillati</taxon>
        <taxon>Actinomycetota</taxon>
        <taxon>Actinomycetes</taxon>
        <taxon>Pseudonocardiales</taxon>
        <taxon>Pseudonocardiaceae</taxon>
        <taxon>Saccharopolyspora</taxon>
    </lineage>
</organism>
<dbReference type="STRING" id="994479.GCA_000194155_00617"/>
<dbReference type="Proteomes" id="UP000233786">
    <property type="component" value="Unassembled WGS sequence"/>
</dbReference>
<dbReference type="EMBL" id="PJNB01000001">
    <property type="protein sequence ID" value="PKW19378.1"/>
    <property type="molecule type" value="Genomic_DNA"/>
</dbReference>
<dbReference type="SMART" id="SM00895">
    <property type="entry name" value="FCD"/>
    <property type="match status" value="1"/>
</dbReference>
<keyword evidence="2" id="KW-0238">DNA-binding</keyword>
<evidence type="ECO:0000259" key="4">
    <source>
        <dbReference type="PROSITE" id="PS50949"/>
    </source>
</evidence>
<reference evidence="5" key="1">
    <citation type="submission" date="2017-12" db="EMBL/GenBank/DDBJ databases">
        <title>Sequencing the genomes of 1000 Actinobacteria strains.</title>
        <authorList>
            <person name="Klenk H.-P."/>
        </authorList>
    </citation>
    <scope>NUCLEOTIDE SEQUENCE [LARGE SCALE GENOMIC DNA]</scope>
    <source>
        <strain evidence="5">DSM 44228</strain>
    </source>
</reference>
<gene>
    <name evidence="5" type="ORF">A8926_7545</name>
</gene>
<accession>A0A2N3Y8Z1</accession>
<keyword evidence="6" id="KW-1185">Reference proteome</keyword>
<name>A0A2N3Y8Z1_SACSN</name>
<evidence type="ECO:0000256" key="2">
    <source>
        <dbReference type="ARBA" id="ARBA00023125"/>
    </source>
</evidence>
<dbReference type="Gene3D" id="1.20.120.530">
    <property type="entry name" value="GntR ligand-binding domain-like"/>
    <property type="match status" value="1"/>
</dbReference>
<dbReference type="InterPro" id="IPR036390">
    <property type="entry name" value="WH_DNA-bd_sf"/>
</dbReference>
<dbReference type="Pfam" id="PF07729">
    <property type="entry name" value="FCD"/>
    <property type="match status" value="1"/>
</dbReference>
<dbReference type="PRINTS" id="PR00035">
    <property type="entry name" value="HTHGNTR"/>
</dbReference>
<dbReference type="SMART" id="SM00345">
    <property type="entry name" value="HTH_GNTR"/>
    <property type="match status" value="1"/>
</dbReference>
<dbReference type="PANTHER" id="PTHR43537:SF24">
    <property type="entry name" value="GLUCONATE OPERON TRANSCRIPTIONAL REPRESSOR"/>
    <property type="match status" value="1"/>
</dbReference>
<dbReference type="GO" id="GO:0003700">
    <property type="term" value="F:DNA-binding transcription factor activity"/>
    <property type="evidence" value="ECO:0007669"/>
    <property type="project" value="InterPro"/>
</dbReference>
<dbReference type="InterPro" id="IPR000524">
    <property type="entry name" value="Tscrpt_reg_HTH_GntR"/>
</dbReference>
<dbReference type="Pfam" id="PF00392">
    <property type="entry name" value="GntR"/>
    <property type="match status" value="1"/>
</dbReference>
<dbReference type="Gene3D" id="1.10.10.10">
    <property type="entry name" value="Winged helix-like DNA-binding domain superfamily/Winged helix DNA-binding domain"/>
    <property type="match status" value="1"/>
</dbReference>
<proteinExistence type="predicted"/>
<evidence type="ECO:0000256" key="1">
    <source>
        <dbReference type="ARBA" id="ARBA00023015"/>
    </source>
</evidence>
<evidence type="ECO:0000313" key="5">
    <source>
        <dbReference type="EMBL" id="PKW19378.1"/>
    </source>
</evidence>